<accession>A0AAE3YY51</accession>
<reference evidence="1" key="1">
    <citation type="submission" date="2023-07" db="EMBL/GenBank/DDBJ databases">
        <title>Sequencing the genomes of 1000 actinobacteria strains.</title>
        <authorList>
            <person name="Klenk H.-P."/>
        </authorList>
    </citation>
    <scope>NUCLEOTIDE SEQUENCE</scope>
    <source>
        <strain evidence="1">DSM 44707</strain>
    </source>
</reference>
<evidence type="ECO:0000313" key="1">
    <source>
        <dbReference type="EMBL" id="MDR7280146.1"/>
    </source>
</evidence>
<dbReference type="RefSeq" id="WP_310374351.1">
    <property type="nucleotide sequence ID" value="NZ_JAVDYB010000001.1"/>
</dbReference>
<proteinExistence type="predicted"/>
<comment type="caution">
    <text evidence="1">The sequence shown here is derived from an EMBL/GenBank/DDBJ whole genome shotgun (WGS) entry which is preliminary data.</text>
</comment>
<evidence type="ECO:0000313" key="2">
    <source>
        <dbReference type="Proteomes" id="UP001183643"/>
    </source>
</evidence>
<protein>
    <submittedName>
        <fullName evidence="1">Uncharacterized protein</fullName>
    </submittedName>
</protein>
<dbReference type="AlphaFoldDB" id="A0AAE3YY51"/>
<keyword evidence="2" id="KW-1185">Reference proteome</keyword>
<sequence>MLPVPLRPTRPGRHRAPGLTGSPRRFAAIVALLVTLASLPVLAVLNAGATSLARTSAVPPGPAVPFLPPPSPAPVVLGPPVVVLVPYRLRDGG</sequence>
<dbReference type="EMBL" id="JAVDYB010000001">
    <property type="protein sequence ID" value="MDR7280146.1"/>
    <property type="molecule type" value="Genomic_DNA"/>
</dbReference>
<dbReference type="Proteomes" id="UP001183643">
    <property type="component" value="Unassembled WGS sequence"/>
</dbReference>
<gene>
    <name evidence="1" type="ORF">J2S41_006924</name>
</gene>
<organism evidence="1 2">
    <name type="scientific">Catenuloplanes atrovinosus</name>
    <dbReference type="NCBI Taxonomy" id="137266"/>
    <lineage>
        <taxon>Bacteria</taxon>
        <taxon>Bacillati</taxon>
        <taxon>Actinomycetota</taxon>
        <taxon>Actinomycetes</taxon>
        <taxon>Micromonosporales</taxon>
        <taxon>Micromonosporaceae</taxon>
        <taxon>Catenuloplanes</taxon>
    </lineage>
</organism>
<name>A0AAE3YY51_9ACTN</name>